<dbReference type="AlphaFoldDB" id="A0A1M4TRX0"/>
<keyword evidence="3" id="KW-1185">Reference proteome</keyword>
<sequence length="160" mass="18624">MGEKTFLIKEKTINGLKEMKKNENVDYGKLADKIAELKEMEDKLKARRVELQKKLTEQLPRPLDKATLYVEGSKAKLKVSWTESYKISQKEAKIFAERYPRVAQKVFSITYKPKKSSISTMERTIKDAPEYEKPLLELKQIIKIEEDVRVSIEKAGEKDE</sequence>
<dbReference type="Proteomes" id="UP000184334">
    <property type="component" value="Unassembled WGS sequence"/>
</dbReference>
<keyword evidence="1" id="KW-0175">Coiled coil</keyword>
<proteinExistence type="predicted"/>
<dbReference type="RefSeq" id="WP_072863097.1">
    <property type="nucleotide sequence ID" value="NZ_FQUI01000005.1"/>
</dbReference>
<feature type="coiled-coil region" evidence="1">
    <location>
        <begin position="27"/>
        <end position="57"/>
    </location>
</feature>
<accession>A0A1M4TRX0</accession>
<dbReference type="STRING" id="1122195.SAMN02745164_00490"/>
<evidence type="ECO:0000313" key="3">
    <source>
        <dbReference type="Proteomes" id="UP000184334"/>
    </source>
</evidence>
<dbReference type="EMBL" id="FQUI01000005">
    <property type="protein sequence ID" value="SHE47249.1"/>
    <property type="molecule type" value="Genomic_DNA"/>
</dbReference>
<name>A0A1M4TRX0_MARH1</name>
<gene>
    <name evidence="2" type="ORF">SAMN02745164_00490</name>
</gene>
<comment type="caution">
    <text evidence="2">The sequence shown here is derived from an EMBL/GenBank/DDBJ whole genome shotgun (WGS) entry which is preliminary data.</text>
</comment>
<evidence type="ECO:0000256" key="1">
    <source>
        <dbReference type="SAM" id="Coils"/>
    </source>
</evidence>
<evidence type="ECO:0000313" key="2">
    <source>
        <dbReference type="EMBL" id="SHE47249.1"/>
    </source>
</evidence>
<organism evidence="2 3">
    <name type="scientific">Marinitoga hydrogenitolerans (strain DSM 16785 / JCM 12826 / AT1271)</name>
    <dbReference type="NCBI Taxonomy" id="1122195"/>
    <lineage>
        <taxon>Bacteria</taxon>
        <taxon>Thermotogati</taxon>
        <taxon>Thermotogota</taxon>
        <taxon>Thermotogae</taxon>
        <taxon>Petrotogales</taxon>
        <taxon>Petrotogaceae</taxon>
        <taxon>Marinitoga</taxon>
    </lineage>
</organism>
<reference evidence="2" key="1">
    <citation type="submission" date="2016-11" db="EMBL/GenBank/DDBJ databases">
        <authorList>
            <person name="Varghese N."/>
            <person name="Submissions S."/>
        </authorList>
    </citation>
    <scope>NUCLEOTIDE SEQUENCE [LARGE SCALE GENOMIC DNA]</scope>
    <source>
        <strain evidence="2">DSM 16785</strain>
    </source>
</reference>
<protein>
    <submittedName>
        <fullName evidence="2">Uncharacterized protein</fullName>
    </submittedName>
</protein>